<dbReference type="OrthoDB" id="9766486at2"/>
<comment type="similarity">
    <text evidence="1">Belongs to the ATP-dependent AMP-binding enzyme family.</text>
</comment>
<dbReference type="InterPro" id="IPR042099">
    <property type="entry name" value="ANL_N_sf"/>
</dbReference>
<evidence type="ECO:0000313" key="5">
    <source>
        <dbReference type="EMBL" id="ANN76001.1"/>
    </source>
</evidence>
<evidence type="ECO:0000256" key="1">
    <source>
        <dbReference type="ARBA" id="ARBA00006432"/>
    </source>
</evidence>
<dbReference type="SUPFAM" id="SSF56801">
    <property type="entry name" value="Acetyl-CoA synthetase-like"/>
    <property type="match status" value="1"/>
</dbReference>
<keyword evidence="6" id="KW-1185">Reference proteome</keyword>
<dbReference type="Gene3D" id="3.40.50.12780">
    <property type="entry name" value="N-terminal domain of ligase-like"/>
    <property type="match status" value="1"/>
</dbReference>
<keyword evidence="2" id="KW-0436">Ligase</keyword>
<dbReference type="InterPro" id="IPR045851">
    <property type="entry name" value="AMP-bd_C_sf"/>
</dbReference>
<evidence type="ECO:0000313" key="6">
    <source>
        <dbReference type="Proteomes" id="UP000091926"/>
    </source>
</evidence>
<dbReference type="KEGG" id="bfz:BAU07_01675"/>
<sequence>MNISKLFAGAARTWPQRPALLAGASVRYDYGTMLRVVRQRASWLASLGLAPGDRVVLCMGNRPEYLELLYAALWAGLVITPVNVKLHAREVAYVIEHSGARAIVSDRLDEMALPATIRAIDVNALPAPESFAEASMHGSRDDDLAWLFYTSGTTGRPKGAMLTHANLLAMSVSYRSDVEAVAGTDAYVYAAPISHGAGLYTFAYAASAARHVVPASGGFDPAEVLDLAHALGDLCMFAAPTMVKRLVDEAAGRPHPPSGIKSIVYGGGPMYAADIERALAALGPCFAQIYGQGETPMTITCMTRQEITAARHAGNGRLASVGRSHSVVDVRVVDEDGRAVSAGVSGEVIVRGATVMQGYWADERATASALRDGWLYTGDIGYFDADGFLTLLDRSKDVIISGGSNIYPREVEEVLLEHPAVAETAVIGTPDPEWGENVIAFIVVQDRAGDAVTDGELDALCVARIARFKRPKAYVRVDALPKNNNGKVLKTELRARYAAMRP</sequence>
<dbReference type="PANTHER" id="PTHR43767:SF1">
    <property type="entry name" value="NONRIBOSOMAL PEPTIDE SYNTHASE PES1 (EUROFUNG)-RELATED"/>
    <property type="match status" value="1"/>
</dbReference>
<accession>A0A193G959</accession>
<dbReference type="InterPro" id="IPR050237">
    <property type="entry name" value="ATP-dep_AMP-bd_enzyme"/>
</dbReference>
<dbReference type="Proteomes" id="UP000091926">
    <property type="component" value="Chromosome"/>
</dbReference>
<proteinExistence type="inferred from homology"/>
<dbReference type="AlphaFoldDB" id="A0A193G959"/>
<dbReference type="PANTHER" id="PTHR43767">
    <property type="entry name" value="LONG-CHAIN-FATTY-ACID--COA LIGASE"/>
    <property type="match status" value="1"/>
</dbReference>
<dbReference type="Pfam" id="PF13193">
    <property type="entry name" value="AMP-binding_C"/>
    <property type="match status" value="1"/>
</dbReference>
<dbReference type="RefSeq" id="WP_066653233.1">
    <property type="nucleotide sequence ID" value="NZ_CBCSCL010000046.1"/>
</dbReference>
<dbReference type="EMBL" id="CP016172">
    <property type="protein sequence ID" value="ANN76001.1"/>
    <property type="molecule type" value="Genomic_DNA"/>
</dbReference>
<reference evidence="5 6" key="1">
    <citation type="submission" date="2016-06" db="EMBL/GenBank/DDBJ databases">
        <title>Complete genome sequences of Bordetella bronchialis and Bordetella flabilis.</title>
        <authorList>
            <person name="LiPuma J.J."/>
            <person name="Spilker T."/>
        </authorList>
    </citation>
    <scope>NUCLEOTIDE SEQUENCE [LARGE SCALE GENOMIC DNA]</scope>
    <source>
        <strain evidence="5 6">AU10664</strain>
    </source>
</reference>
<evidence type="ECO:0000259" key="4">
    <source>
        <dbReference type="Pfam" id="PF13193"/>
    </source>
</evidence>
<dbReference type="Pfam" id="PF00501">
    <property type="entry name" value="AMP-binding"/>
    <property type="match status" value="1"/>
</dbReference>
<dbReference type="InterPro" id="IPR020845">
    <property type="entry name" value="AMP-binding_CS"/>
</dbReference>
<evidence type="ECO:0000256" key="2">
    <source>
        <dbReference type="ARBA" id="ARBA00022598"/>
    </source>
</evidence>
<dbReference type="InterPro" id="IPR025110">
    <property type="entry name" value="AMP-bd_C"/>
</dbReference>
<dbReference type="Gene3D" id="3.30.300.30">
    <property type="match status" value="1"/>
</dbReference>
<dbReference type="STRING" id="463014.BAU07_01675"/>
<organism evidence="5 6">
    <name type="scientific">Bordetella flabilis</name>
    <dbReference type="NCBI Taxonomy" id="463014"/>
    <lineage>
        <taxon>Bacteria</taxon>
        <taxon>Pseudomonadati</taxon>
        <taxon>Pseudomonadota</taxon>
        <taxon>Betaproteobacteria</taxon>
        <taxon>Burkholderiales</taxon>
        <taxon>Alcaligenaceae</taxon>
        <taxon>Bordetella</taxon>
    </lineage>
</organism>
<feature type="domain" description="AMP-binding enzyme C-terminal" evidence="4">
    <location>
        <begin position="410"/>
        <end position="487"/>
    </location>
</feature>
<evidence type="ECO:0000259" key="3">
    <source>
        <dbReference type="Pfam" id="PF00501"/>
    </source>
</evidence>
<dbReference type="FunFam" id="3.30.300.30:FF:000008">
    <property type="entry name" value="2,3-dihydroxybenzoate-AMP ligase"/>
    <property type="match status" value="1"/>
</dbReference>
<dbReference type="InterPro" id="IPR000873">
    <property type="entry name" value="AMP-dep_synth/lig_dom"/>
</dbReference>
<name>A0A193G959_9BORD</name>
<protein>
    <submittedName>
        <fullName evidence="5">AMP-dependent synthetase</fullName>
    </submittedName>
</protein>
<dbReference type="GO" id="GO:0016878">
    <property type="term" value="F:acid-thiol ligase activity"/>
    <property type="evidence" value="ECO:0007669"/>
    <property type="project" value="UniProtKB-ARBA"/>
</dbReference>
<gene>
    <name evidence="5" type="ORF">BAU07_01675</name>
</gene>
<dbReference type="PROSITE" id="PS00455">
    <property type="entry name" value="AMP_BINDING"/>
    <property type="match status" value="1"/>
</dbReference>
<feature type="domain" description="AMP-dependent synthetase/ligase" evidence="3">
    <location>
        <begin position="9"/>
        <end position="360"/>
    </location>
</feature>